<name>A0A512C5T3_9BACT</name>
<sequence>MDKKRALVISGGGSKGAFGGGIAEYLIRECNFDYDIFVGTSTGSLLVPLLSINEIEKIRAIYTSVTQDSIFSTNPFIVYKDGGVFKTRINHFGTIKMFLKGKKTFGESKNLFKLIKKIITPADFERMQNNKAEVYVTVSNLSTNTVEYKRLKDCSYIDFCEWIWASSNIVPFMSLLEKDGCEYADGGFADLVPISEAIYRGATEIDVIVLKARAGRELKRPVRNALELTTRAFDFMLDQISSDDIKIGELLSHKREVKLNFYYPPAALTENSLIFDPYQMKKWWRQGKNFAREQNPVCKCIEVGQEK</sequence>
<feature type="active site" description="Proton acceptor" evidence="2">
    <location>
        <position position="185"/>
    </location>
</feature>
<keyword evidence="2" id="KW-0378">Hydrolase</keyword>
<keyword evidence="1 2" id="KW-0443">Lipid metabolism</keyword>
<reference evidence="4 5" key="1">
    <citation type="submission" date="2019-07" db="EMBL/GenBank/DDBJ databases">
        <title>Whole genome shotgun sequence of Cyclobacterium qasimii NBRC 106168.</title>
        <authorList>
            <person name="Hosoyama A."/>
            <person name="Uohara A."/>
            <person name="Ohji S."/>
            <person name="Ichikawa N."/>
        </authorList>
    </citation>
    <scope>NUCLEOTIDE SEQUENCE [LARGE SCALE GENOMIC DNA]</scope>
    <source>
        <strain evidence="4 5">NBRC 106168</strain>
    </source>
</reference>
<feature type="short sequence motif" description="DGA/G" evidence="2">
    <location>
        <begin position="185"/>
        <end position="187"/>
    </location>
</feature>
<keyword evidence="5" id="KW-1185">Reference proteome</keyword>
<comment type="caution">
    <text evidence="4">The sequence shown here is derived from an EMBL/GenBank/DDBJ whole genome shotgun (WGS) entry which is preliminary data.</text>
</comment>
<organism evidence="4 5">
    <name type="scientific">Cyclobacterium qasimii</name>
    <dbReference type="NCBI Taxonomy" id="1350429"/>
    <lineage>
        <taxon>Bacteria</taxon>
        <taxon>Pseudomonadati</taxon>
        <taxon>Bacteroidota</taxon>
        <taxon>Cytophagia</taxon>
        <taxon>Cytophagales</taxon>
        <taxon>Cyclobacteriaceae</taxon>
        <taxon>Cyclobacterium</taxon>
    </lineage>
</organism>
<dbReference type="SUPFAM" id="SSF52151">
    <property type="entry name" value="FabD/lysophospholipase-like"/>
    <property type="match status" value="1"/>
</dbReference>
<dbReference type="InterPro" id="IPR002641">
    <property type="entry name" value="PNPLA_dom"/>
</dbReference>
<feature type="short sequence motif" description="GXSXG" evidence="2">
    <location>
        <begin position="39"/>
        <end position="43"/>
    </location>
</feature>
<dbReference type="EMBL" id="BJYV01000001">
    <property type="protein sequence ID" value="GEO19575.1"/>
    <property type="molecule type" value="Genomic_DNA"/>
</dbReference>
<protein>
    <recommendedName>
        <fullName evidence="3">PNPLA domain-containing protein</fullName>
    </recommendedName>
</protein>
<dbReference type="Proteomes" id="UP000321301">
    <property type="component" value="Unassembled WGS sequence"/>
</dbReference>
<evidence type="ECO:0000256" key="1">
    <source>
        <dbReference type="ARBA" id="ARBA00023098"/>
    </source>
</evidence>
<dbReference type="InterPro" id="IPR016035">
    <property type="entry name" value="Acyl_Trfase/lysoPLipase"/>
</dbReference>
<dbReference type="RefSeq" id="WP_020889347.1">
    <property type="nucleotide sequence ID" value="NZ_BJYV01000001.1"/>
</dbReference>
<feature type="short sequence motif" description="GXGXXG" evidence="2">
    <location>
        <begin position="11"/>
        <end position="16"/>
    </location>
</feature>
<dbReference type="AlphaFoldDB" id="A0A512C5T3"/>
<gene>
    <name evidence="4" type="ORF">CQA01_01090</name>
</gene>
<dbReference type="GO" id="GO:0016787">
    <property type="term" value="F:hydrolase activity"/>
    <property type="evidence" value="ECO:0007669"/>
    <property type="project" value="UniProtKB-UniRule"/>
</dbReference>
<dbReference type="GO" id="GO:0016042">
    <property type="term" value="P:lipid catabolic process"/>
    <property type="evidence" value="ECO:0007669"/>
    <property type="project" value="UniProtKB-UniRule"/>
</dbReference>
<accession>A0A512C5T3</accession>
<feature type="active site" description="Nucleophile" evidence="2">
    <location>
        <position position="41"/>
    </location>
</feature>
<dbReference type="Gene3D" id="3.40.1090.10">
    <property type="entry name" value="Cytosolic phospholipase A2 catalytic domain"/>
    <property type="match status" value="1"/>
</dbReference>
<dbReference type="Pfam" id="PF01734">
    <property type="entry name" value="Patatin"/>
    <property type="match status" value="1"/>
</dbReference>
<evidence type="ECO:0000313" key="4">
    <source>
        <dbReference type="EMBL" id="GEO19575.1"/>
    </source>
</evidence>
<evidence type="ECO:0000313" key="5">
    <source>
        <dbReference type="Proteomes" id="UP000321301"/>
    </source>
</evidence>
<keyword evidence="2" id="KW-0442">Lipid degradation</keyword>
<evidence type="ECO:0000259" key="3">
    <source>
        <dbReference type="PROSITE" id="PS51635"/>
    </source>
</evidence>
<dbReference type="PROSITE" id="PS51635">
    <property type="entry name" value="PNPLA"/>
    <property type="match status" value="1"/>
</dbReference>
<evidence type="ECO:0000256" key="2">
    <source>
        <dbReference type="PROSITE-ProRule" id="PRU01161"/>
    </source>
</evidence>
<proteinExistence type="predicted"/>
<feature type="domain" description="PNPLA" evidence="3">
    <location>
        <begin position="7"/>
        <end position="198"/>
    </location>
</feature>